<dbReference type="RefSeq" id="WP_207859759.1">
    <property type="nucleotide sequence ID" value="NZ_JAFREP010000014.1"/>
</dbReference>
<dbReference type="PANTHER" id="PTHR39639:SF1">
    <property type="entry name" value="DUF262 DOMAIN-CONTAINING PROTEIN"/>
    <property type="match status" value="1"/>
</dbReference>
<dbReference type="AlphaFoldDB" id="A0A8J7QKX0"/>
<protein>
    <submittedName>
        <fullName evidence="2">DUF262 domain-containing protein</fullName>
    </submittedName>
</protein>
<feature type="domain" description="GmrSD restriction endonucleases N-terminal" evidence="1">
    <location>
        <begin position="57"/>
        <end position="202"/>
    </location>
</feature>
<reference evidence="2" key="1">
    <citation type="submission" date="2021-03" db="EMBL/GenBank/DDBJ databases">
        <authorList>
            <person name="Wang G."/>
        </authorList>
    </citation>
    <scope>NUCLEOTIDE SEQUENCE</scope>
    <source>
        <strain evidence="2">KCTC 12899</strain>
    </source>
</reference>
<organism evidence="2 3">
    <name type="scientific">Acanthopleuribacter pedis</name>
    <dbReference type="NCBI Taxonomy" id="442870"/>
    <lineage>
        <taxon>Bacteria</taxon>
        <taxon>Pseudomonadati</taxon>
        <taxon>Acidobacteriota</taxon>
        <taxon>Holophagae</taxon>
        <taxon>Acanthopleuribacterales</taxon>
        <taxon>Acanthopleuribacteraceae</taxon>
        <taxon>Acanthopleuribacter</taxon>
    </lineage>
</organism>
<gene>
    <name evidence="2" type="ORF">J3U88_15370</name>
</gene>
<name>A0A8J7QKX0_9BACT</name>
<keyword evidence="3" id="KW-1185">Reference proteome</keyword>
<dbReference type="InterPro" id="IPR004919">
    <property type="entry name" value="GmrSD_N"/>
</dbReference>
<accession>A0A8J7QKX0</accession>
<dbReference type="EMBL" id="JAFREP010000014">
    <property type="protein sequence ID" value="MBO1319855.1"/>
    <property type="molecule type" value="Genomic_DNA"/>
</dbReference>
<proteinExistence type="predicted"/>
<evidence type="ECO:0000313" key="3">
    <source>
        <dbReference type="Proteomes" id="UP000664417"/>
    </source>
</evidence>
<dbReference type="Pfam" id="PF03235">
    <property type="entry name" value="GmrSD_N"/>
    <property type="match status" value="1"/>
</dbReference>
<dbReference type="PANTHER" id="PTHR39639">
    <property type="entry name" value="CHROMOSOME 16, WHOLE GENOME SHOTGUN SEQUENCE"/>
    <property type="match status" value="1"/>
</dbReference>
<sequence>MADTPHPPPIKEQFVDGRPSGFEAVEESAAHGAPRAYNPEKIRVENKVFSLGQTLELIESKDLDLAPDFQRRRVWTEAQKNLLIESLLLRIPLPAFYFFGDLEGKLHVLDGFQRLSTIYQFVKGATDPTYGDSFHLCGRHLKYLKNLDQQNHDALAQKWKRRIKQTQLVVNLIDPQTPEPIKMEIFSRINTLGTALNAQELRYGLSKNRSRSFLQKLADLPEFKRAAGDIATTRMADLELVLRFCFFKTNPPHEETAAEPFEDQLNQFTKALDDPNRLKETDLADLEVAFKKAMVNAAEIFGAHAFRKYPLESDDLKPLNKPLFDCLAVVLSDHDAADLGPAQARILARFREATTPGAAFEALITQETNTAANIIARFQQCRDLVNAAVTS</sequence>
<dbReference type="Proteomes" id="UP000664417">
    <property type="component" value="Unassembled WGS sequence"/>
</dbReference>
<evidence type="ECO:0000259" key="1">
    <source>
        <dbReference type="Pfam" id="PF03235"/>
    </source>
</evidence>
<evidence type="ECO:0000313" key="2">
    <source>
        <dbReference type="EMBL" id="MBO1319855.1"/>
    </source>
</evidence>
<comment type="caution">
    <text evidence="2">The sequence shown here is derived from an EMBL/GenBank/DDBJ whole genome shotgun (WGS) entry which is preliminary data.</text>
</comment>